<accession>I3ST06</accession>
<proteinExistence type="evidence at transcript level"/>
<organism evidence="1">
    <name type="scientific">Medicago truncatula</name>
    <name type="common">Barrel medic</name>
    <name type="synonym">Medicago tribuloides</name>
    <dbReference type="NCBI Taxonomy" id="3880"/>
    <lineage>
        <taxon>Eukaryota</taxon>
        <taxon>Viridiplantae</taxon>
        <taxon>Streptophyta</taxon>
        <taxon>Embryophyta</taxon>
        <taxon>Tracheophyta</taxon>
        <taxon>Spermatophyta</taxon>
        <taxon>Magnoliopsida</taxon>
        <taxon>eudicotyledons</taxon>
        <taxon>Gunneridae</taxon>
        <taxon>Pentapetalae</taxon>
        <taxon>rosids</taxon>
        <taxon>fabids</taxon>
        <taxon>Fabales</taxon>
        <taxon>Fabaceae</taxon>
        <taxon>Papilionoideae</taxon>
        <taxon>50 kb inversion clade</taxon>
        <taxon>NPAAA clade</taxon>
        <taxon>Hologalegina</taxon>
        <taxon>IRL clade</taxon>
        <taxon>Trifolieae</taxon>
        <taxon>Medicago</taxon>
    </lineage>
</organism>
<protein>
    <submittedName>
        <fullName evidence="1">Uncharacterized protein</fullName>
    </submittedName>
</protein>
<reference evidence="1" key="1">
    <citation type="submission" date="2012-05" db="EMBL/GenBank/DDBJ databases">
        <authorList>
            <person name="Krishnakumar V."/>
            <person name="Cheung F."/>
            <person name="Xiao Y."/>
            <person name="Chan A."/>
            <person name="Moskal W.A."/>
            <person name="Town C.D."/>
        </authorList>
    </citation>
    <scope>NUCLEOTIDE SEQUENCE</scope>
</reference>
<sequence>MNKGKVYKKRLETFIEGDKITETRVQDVAWPCSLSESEIDMLISLKLLIIKRAEWIGCKNLANKFDLKMLRAIALVLMENLKAEVKDASLVPDMVKSTAFLDVCNLLNCNSEVSATIEELSTSVGADIQPILQGSSLYCSPSPKRKKQKVAGRSASLKLFSSRKSLNL</sequence>
<name>I3ST06_MEDTR</name>
<dbReference type="EMBL" id="BT143604">
    <property type="protein sequence ID" value="AFK43398.1"/>
    <property type="molecule type" value="mRNA"/>
</dbReference>
<dbReference type="AlphaFoldDB" id="I3ST06"/>
<dbReference type="PANTHER" id="PTHR48237">
    <property type="entry name" value="GAMMA-TUBULIN COMPLEX COMPONENT"/>
    <property type="match status" value="1"/>
</dbReference>
<evidence type="ECO:0000313" key="1">
    <source>
        <dbReference type="EMBL" id="AFK43398.1"/>
    </source>
</evidence>
<dbReference type="PANTHER" id="PTHR48237:SF1">
    <property type="entry name" value="SPC97_SPC98 FAMILY OF SPINDLE POLE BODY (SBP) COMPONENT"/>
    <property type="match status" value="1"/>
</dbReference>